<dbReference type="AlphaFoldDB" id="A0A8S3D8B5"/>
<dbReference type="Proteomes" id="UP000681720">
    <property type="component" value="Unassembled WGS sequence"/>
</dbReference>
<comment type="caution">
    <text evidence="1">The sequence shown here is derived from an EMBL/GenBank/DDBJ whole genome shotgun (WGS) entry which is preliminary data.</text>
</comment>
<protein>
    <submittedName>
        <fullName evidence="1">Uncharacterized protein</fullName>
    </submittedName>
</protein>
<dbReference type="EMBL" id="CAJOBJ010352801">
    <property type="protein sequence ID" value="CAF5210505.1"/>
    <property type="molecule type" value="Genomic_DNA"/>
</dbReference>
<name>A0A8S3D8B5_9BILA</name>
<evidence type="ECO:0000313" key="2">
    <source>
        <dbReference type="EMBL" id="CAF5210505.1"/>
    </source>
</evidence>
<reference evidence="1" key="1">
    <citation type="submission" date="2021-02" db="EMBL/GenBank/DDBJ databases">
        <authorList>
            <person name="Nowell W R."/>
        </authorList>
    </citation>
    <scope>NUCLEOTIDE SEQUENCE</scope>
</reference>
<evidence type="ECO:0000313" key="3">
    <source>
        <dbReference type="Proteomes" id="UP000681720"/>
    </source>
</evidence>
<sequence>MSTEVVKTAKLAFVPKYEIATGLHKG</sequence>
<feature type="non-terminal residue" evidence="1">
    <location>
        <position position="26"/>
    </location>
</feature>
<organism evidence="1 3">
    <name type="scientific">Rotaria magnacalcarata</name>
    <dbReference type="NCBI Taxonomy" id="392030"/>
    <lineage>
        <taxon>Eukaryota</taxon>
        <taxon>Metazoa</taxon>
        <taxon>Spiralia</taxon>
        <taxon>Gnathifera</taxon>
        <taxon>Rotifera</taxon>
        <taxon>Eurotatoria</taxon>
        <taxon>Bdelloidea</taxon>
        <taxon>Philodinida</taxon>
        <taxon>Philodinidae</taxon>
        <taxon>Rotaria</taxon>
    </lineage>
</organism>
<evidence type="ECO:0000313" key="1">
    <source>
        <dbReference type="EMBL" id="CAF4955697.1"/>
    </source>
</evidence>
<dbReference type="EMBL" id="CAJOBJ010191651">
    <property type="protein sequence ID" value="CAF4955697.1"/>
    <property type="molecule type" value="Genomic_DNA"/>
</dbReference>
<proteinExistence type="predicted"/>
<accession>A0A8S3D8B5</accession>
<gene>
    <name evidence="1" type="ORF">GIL414_LOCUS54569</name>
    <name evidence="2" type="ORF">GIL414_LOCUS79632</name>
</gene>